<dbReference type="RefSeq" id="WP_167112290.1">
    <property type="nucleotide sequence ID" value="NZ_JAANOU010000001.1"/>
</dbReference>
<feature type="domain" description="ABC3 transporter permease C-terminal" evidence="8">
    <location>
        <begin position="242"/>
        <end position="362"/>
    </location>
</feature>
<dbReference type="InterPro" id="IPR003838">
    <property type="entry name" value="ABC3_permease_C"/>
</dbReference>
<feature type="transmembrane region" description="Helical" evidence="7">
    <location>
        <begin position="334"/>
        <end position="359"/>
    </location>
</feature>
<evidence type="ECO:0000256" key="6">
    <source>
        <dbReference type="ARBA" id="ARBA00038076"/>
    </source>
</evidence>
<feature type="transmembrane region" description="Helical" evidence="7">
    <location>
        <begin position="287"/>
        <end position="314"/>
    </location>
</feature>
<evidence type="ECO:0000256" key="5">
    <source>
        <dbReference type="ARBA" id="ARBA00023136"/>
    </source>
</evidence>
<dbReference type="EMBL" id="JAANOU010000001">
    <property type="protein sequence ID" value="NIH79231.1"/>
    <property type="molecule type" value="Genomic_DNA"/>
</dbReference>
<proteinExistence type="inferred from homology"/>
<evidence type="ECO:0000256" key="3">
    <source>
        <dbReference type="ARBA" id="ARBA00022692"/>
    </source>
</evidence>
<feature type="domain" description="ABC3 transporter permease C-terminal" evidence="8">
    <location>
        <begin position="693"/>
        <end position="802"/>
    </location>
</feature>
<name>A0ABX0SQJ9_9PSEU</name>
<comment type="caution">
    <text evidence="9">The sequence shown here is derived from an EMBL/GenBank/DDBJ whole genome shotgun (WGS) entry which is preliminary data.</text>
</comment>
<dbReference type="Proteomes" id="UP000754495">
    <property type="component" value="Unassembled WGS sequence"/>
</dbReference>
<comment type="subcellular location">
    <subcellularLocation>
        <location evidence="1">Cell membrane</location>
        <topology evidence="1">Multi-pass membrane protein</topology>
    </subcellularLocation>
</comment>
<feature type="transmembrane region" description="Helical" evidence="7">
    <location>
        <begin position="780"/>
        <end position="804"/>
    </location>
</feature>
<gene>
    <name evidence="9" type="ORF">FHX46_001761</name>
</gene>
<comment type="similarity">
    <text evidence="6">Belongs to the ABC-4 integral membrane protein family.</text>
</comment>
<keyword evidence="4 7" id="KW-1133">Transmembrane helix</keyword>
<keyword evidence="2" id="KW-1003">Cell membrane</keyword>
<evidence type="ECO:0000256" key="4">
    <source>
        <dbReference type="ARBA" id="ARBA00022989"/>
    </source>
</evidence>
<feature type="transmembrane region" description="Helical" evidence="7">
    <location>
        <begin position="733"/>
        <end position="760"/>
    </location>
</feature>
<organism evidence="9 10">
    <name type="scientific">Amycolatopsis viridis</name>
    <dbReference type="NCBI Taxonomy" id="185678"/>
    <lineage>
        <taxon>Bacteria</taxon>
        <taxon>Bacillati</taxon>
        <taxon>Actinomycetota</taxon>
        <taxon>Actinomycetes</taxon>
        <taxon>Pseudonocardiales</taxon>
        <taxon>Pseudonocardiaceae</taxon>
        <taxon>Amycolatopsis</taxon>
    </lineage>
</organism>
<evidence type="ECO:0000313" key="10">
    <source>
        <dbReference type="Proteomes" id="UP000754495"/>
    </source>
</evidence>
<protein>
    <submittedName>
        <fullName evidence="9">ABC transport system permease protein</fullName>
    </submittedName>
</protein>
<evidence type="ECO:0000256" key="7">
    <source>
        <dbReference type="SAM" id="Phobius"/>
    </source>
</evidence>
<dbReference type="PANTHER" id="PTHR30572">
    <property type="entry name" value="MEMBRANE COMPONENT OF TRANSPORTER-RELATED"/>
    <property type="match status" value="1"/>
</dbReference>
<feature type="transmembrane region" description="Helical" evidence="7">
    <location>
        <begin position="688"/>
        <end position="712"/>
    </location>
</feature>
<evidence type="ECO:0000256" key="1">
    <source>
        <dbReference type="ARBA" id="ARBA00004651"/>
    </source>
</evidence>
<keyword evidence="5 7" id="KW-0472">Membrane</keyword>
<feature type="transmembrane region" description="Helical" evidence="7">
    <location>
        <begin position="239"/>
        <end position="264"/>
    </location>
</feature>
<feature type="transmembrane region" description="Helical" evidence="7">
    <location>
        <begin position="380"/>
        <end position="402"/>
    </location>
</feature>
<dbReference type="Pfam" id="PF02687">
    <property type="entry name" value="FtsX"/>
    <property type="match status" value="2"/>
</dbReference>
<sequence>MLTIALSTLRTRWVSFVGCFFALFLGAGLIAVTGQVLASTVTTADRAPQRYAAAPVVVVPGELTGLPPIAGQPSRPAEPRGLPAVLAAEFPDAVIDRVFPAALAGGPPATGRPWSAARAAPHQLTAGRPPAVDGEIAASVSARQGVTLGERVRIVTAGGAQTYTVVGLTSAGPQDTLFFTDARAAALSPRIDALALWQPADAVRAVVGDRGQILTGQDRALADPTRHDDDRARNNANTIAGIAGGFAAFVAIFVVSSTFAFTVVQRLREFALLRTVGATRRQVRRMVLAEAGAVAVVASALGAVVGPLATGWALDGLISHGMAPAWTVVSHSAVPALVAFPAGVLVALLGAAAAAWRASRVAPVEAMRQAAAETRPMTPVRWLLGVAALLGGIISMAVNAGFDPESAAKNKTAMPIVMLLVAGVSLLAPVVVRPVTRVLARPLERLRGATGMVVAGSALTSARQTAAAAGPVLVMVALAVSLLGGAATGDAADTTRQTAPVRAEYLVLPTTDAGLDRELVGRLRTIPGVDVATSTPTSVYTAEGQDTVLIQRPVEVVEPGTFPSAVRIALAEGSFSALDEHGIVVSADWERGLGESLRLRRADGSATTLTVVGVLAAGASADAYIAPPAVDPPAALPSVAYVKLHDGAPGAAVEEALRGATEGHNAQVVSRSVWADSLAAHRGSASRLGLLAVLGVILAYTAIALVNIALMAAAQRAPERRALRLAGARQSQVLRFVAAESLLVVAIGVVLATATAALALTGQWAALVRVVGPLPIHVPWLAAAAAVAGCALLAVPASILAAAITDRGGRPRTGAR</sequence>
<keyword evidence="10" id="KW-1185">Reference proteome</keyword>
<evidence type="ECO:0000259" key="8">
    <source>
        <dbReference type="Pfam" id="PF02687"/>
    </source>
</evidence>
<accession>A0ABX0SQJ9</accession>
<dbReference type="PANTHER" id="PTHR30572:SF4">
    <property type="entry name" value="ABC TRANSPORTER PERMEASE YTRF"/>
    <property type="match status" value="1"/>
</dbReference>
<evidence type="ECO:0000313" key="9">
    <source>
        <dbReference type="EMBL" id="NIH79231.1"/>
    </source>
</evidence>
<keyword evidence="3 7" id="KW-0812">Transmembrane</keyword>
<evidence type="ECO:0000256" key="2">
    <source>
        <dbReference type="ARBA" id="ARBA00022475"/>
    </source>
</evidence>
<feature type="transmembrane region" description="Helical" evidence="7">
    <location>
        <begin position="414"/>
        <end position="432"/>
    </location>
</feature>
<reference evidence="9 10" key="1">
    <citation type="submission" date="2020-03" db="EMBL/GenBank/DDBJ databases">
        <title>Sequencing the genomes of 1000 actinobacteria strains.</title>
        <authorList>
            <person name="Klenk H.-P."/>
        </authorList>
    </citation>
    <scope>NUCLEOTIDE SEQUENCE [LARGE SCALE GENOMIC DNA]</scope>
    <source>
        <strain evidence="9 10">DSM 45668</strain>
    </source>
</reference>
<dbReference type="InterPro" id="IPR050250">
    <property type="entry name" value="Macrolide_Exporter_MacB"/>
</dbReference>